<proteinExistence type="predicted"/>
<accession>A0ABQ5N048</accession>
<name>A0ABQ5N048_9CLOT</name>
<dbReference type="Pfam" id="PF05239">
    <property type="entry name" value="PRC"/>
    <property type="match status" value="2"/>
</dbReference>
<evidence type="ECO:0000313" key="2">
    <source>
        <dbReference type="EMBL" id="GLC28599.1"/>
    </source>
</evidence>
<comment type="caution">
    <text evidence="2">The sequence shown here is derived from an EMBL/GenBank/DDBJ whole genome shotgun (WGS) entry which is preliminary data.</text>
</comment>
<feature type="domain" description="PRC-barrel" evidence="1">
    <location>
        <begin position="106"/>
        <end position="158"/>
    </location>
</feature>
<organism evidence="2 3">
    <name type="scientific">Clostridium omnivorum</name>
    <dbReference type="NCBI Taxonomy" id="1604902"/>
    <lineage>
        <taxon>Bacteria</taxon>
        <taxon>Bacillati</taxon>
        <taxon>Bacillota</taxon>
        <taxon>Clostridia</taxon>
        <taxon>Eubacteriales</taxon>
        <taxon>Clostridiaceae</taxon>
        <taxon>Clostridium</taxon>
    </lineage>
</organism>
<dbReference type="InterPro" id="IPR011033">
    <property type="entry name" value="PRC_barrel-like_sf"/>
</dbReference>
<feature type="domain" description="PRC-barrel" evidence="1">
    <location>
        <begin position="32"/>
        <end position="97"/>
    </location>
</feature>
<reference evidence="2 3" key="1">
    <citation type="journal article" date="2024" name="Int. J. Syst. Evol. Microbiol.">
        <title>Clostridium omnivorum sp. nov., isolated from anoxic soil under the treatment of reductive soil disinfestation.</title>
        <authorList>
            <person name="Ueki A."/>
            <person name="Tonouchi A."/>
            <person name="Kaku N."/>
            <person name="Honma S."/>
            <person name="Ueki K."/>
        </authorList>
    </citation>
    <scope>NUCLEOTIDE SEQUENCE [LARGE SCALE GENOMIC DNA]</scope>
    <source>
        <strain evidence="2 3">E14</strain>
    </source>
</reference>
<dbReference type="Gene3D" id="2.30.30.240">
    <property type="entry name" value="PRC-barrel domain"/>
    <property type="match status" value="2"/>
</dbReference>
<dbReference type="InterPro" id="IPR027275">
    <property type="entry name" value="PRC-brl_dom"/>
</dbReference>
<dbReference type="Proteomes" id="UP001208567">
    <property type="component" value="Unassembled WGS sequence"/>
</dbReference>
<evidence type="ECO:0000313" key="3">
    <source>
        <dbReference type="Proteomes" id="UP001208567"/>
    </source>
</evidence>
<dbReference type="EMBL" id="BRXR01000001">
    <property type="protein sequence ID" value="GLC28599.1"/>
    <property type="molecule type" value="Genomic_DNA"/>
</dbReference>
<evidence type="ECO:0000259" key="1">
    <source>
        <dbReference type="Pfam" id="PF05239"/>
    </source>
</evidence>
<protein>
    <submittedName>
        <fullName evidence="2">Photosystem reaction center subunit H</fullName>
    </submittedName>
</protein>
<sequence length="201" mass="23154">MKYNPKRVIFFYVLEKIILIVTKYINNEMNSMYRSKDFILMDVVDIKGKKIGFVKDIIINFNSAEVEGFIVSSYKFFKNTVNVYVEDIISYSNIMVVKKTCENKVLKFSDIKNIDIIDRDAAVLGMLEDILFDKASFEIKAIIVSTGLLQNLISGKKVFLMKELLLGEEGILKINPVSNMEFSSVPHRLLMEVDCNEKENH</sequence>
<dbReference type="SUPFAM" id="SSF50346">
    <property type="entry name" value="PRC-barrel domain"/>
    <property type="match status" value="2"/>
</dbReference>
<gene>
    <name evidence="2" type="ORF">bsdE14_00090</name>
</gene>
<keyword evidence="3" id="KW-1185">Reference proteome</keyword>